<dbReference type="SMART" id="SM00028">
    <property type="entry name" value="TPR"/>
    <property type="match status" value="4"/>
</dbReference>
<accession>A0A2W5A272</accession>
<evidence type="ECO:0000256" key="2">
    <source>
        <dbReference type="ARBA" id="ARBA00022490"/>
    </source>
</evidence>
<dbReference type="AlphaFoldDB" id="A0A2W5A272"/>
<dbReference type="InterPro" id="IPR019734">
    <property type="entry name" value="TPR_rpt"/>
</dbReference>
<dbReference type="PANTHER" id="PTHR46630:SF1">
    <property type="entry name" value="TETRATRICOPEPTIDE REPEAT PROTEIN 29"/>
    <property type="match status" value="1"/>
</dbReference>
<proteinExistence type="inferred from homology"/>
<dbReference type="Pfam" id="PF13424">
    <property type="entry name" value="TPR_12"/>
    <property type="match status" value="1"/>
</dbReference>
<evidence type="ECO:0000256" key="3">
    <source>
        <dbReference type="ARBA" id="ARBA00022737"/>
    </source>
</evidence>
<evidence type="ECO:0000313" key="8">
    <source>
        <dbReference type="Proteomes" id="UP000249794"/>
    </source>
</evidence>
<dbReference type="PANTHER" id="PTHR46630">
    <property type="entry name" value="TETRATRICOPEPTIDE REPEAT PROTEIN 29"/>
    <property type="match status" value="1"/>
</dbReference>
<dbReference type="EMBL" id="QBMP01000002">
    <property type="protein sequence ID" value="PZO61288.1"/>
    <property type="molecule type" value="Genomic_DNA"/>
</dbReference>
<protein>
    <recommendedName>
        <fullName evidence="9">MalT-like TPR region domain-containing protein</fullName>
    </recommendedName>
</protein>
<keyword evidence="2" id="KW-0963">Cytoplasm</keyword>
<comment type="caution">
    <text evidence="7">The sequence shown here is derived from an EMBL/GenBank/DDBJ whole genome shotgun (WGS) entry which is preliminary data.</text>
</comment>
<keyword evidence="3" id="KW-0677">Repeat</keyword>
<name>A0A2W5A272_9CYAN</name>
<keyword evidence="4 6" id="KW-0802">TPR repeat</keyword>
<dbReference type="Proteomes" id="UP000249794">
    <property type="component" value="Unassembled WGS sequence"/>
</dbReference>
<reference evidence="7 8" key="2">
    <citation type="submission" date="2018-06" db="EMBL/GenBank/DDBJ databases">
        <title>Metagenomic assembly of (sub)arctic Cyanobacteria and their associated microbiome from non-axenic cultures.</title>
        <authorList>
            <person name="Baurain D."/>
        </authorList>
    </citation>
    <scope>NUCLEOTIDE SEQUENCE [LARGE SCALE GENOMIC DNA]</scope>
    <source>
        <strain evidence="7">ULC027bin1</strain>
    </source>
</reference>
<reference evidence="8" key="1">
    <citation type="submission" date="2018-04" db="EMBL/GenBank/DDBJ databases">
        <authorList>
            <person name="Cornet L."/>
        </authorList>
    </citation>
    <scope>NUCLEOTIDE SEQUENCE [LARGE SCALE GENOMIC DNA]</scope>
</reference>
<comment type="similarity">
    <text evidence="5">Belongs to the Rap family.</text>
</comment>
<dbReference type="PROSITE" id="PS50005">
    <property type="entry name" value="TPR"/>
    <property type="match status" value="1"/>
</dbReference>
<dbReference type="Gene3D" id="1.25.40.10">
    <property type="entry name" value="Tetratricopeptide repeat domain"/>
    <property type="match status" value="2"/>
</dbReference>
<evidence type="ECO:0008006" key="9">
    <source>
        <dbReference type="Google" id="ProtNLM"/>
    </source>
</evidence>
<sequence length="446" mass="49383">MLRHLIQSAISPALAFYLALCGFVGGALLWARPVIAQQVDPGLRQEFLSDPLKDRTPDPLLPMLTVKRDLSPLELSALAIDLGLLDQNAQQLLAAGEPDQAFELWRRSLRLRRLLGPFEEFAAIQKIAEVAWQQQRSEDVQLLTLRTRQIWQTIQAALGLPIEPKFGALPIDESAPASLLVSGNTASNLEVLTALAQTFTTLRDIDSAVEVYQQLIALTAAQTPAPSNQITAQKVSLAKLHLEWFQFAEAADVYLELLKSARNTGDVVSETAYLEQLVYSYQQADSLTNAVRAQTDLIGLYQSQGEVEKLPQLLVAIAQNYRALNLPKPAIEYYRSAYSAAQSLQQFSFSAQVLKDLGELYRSLALTDEAIGAYSLLIPVERQAYNSYGIMNAYDNIGQLQRRQGNLQAAFQAFEQALVIARDLNLREDYFIEQIGSVAPPPSLIP</sequence>
<evidence type="ECO:0000313" key="7">
    <source>
        <dbReference type="EMBL" id="PZO61288.1"/>
    </source>
</evidence>
<dbReference type="SUPFAM" id="SSF48452">
    <property type="entry name" value="TPR-like"/>
    <property type="match status" value="2"/>
</dbReference>
<gene>
    <name evidence="7" type="ORF">DCF15_00485</name>
</gene>
<evidence type="ECO:0000256" key="4">
    <source>
        <dbReference type="ARBA" id="ARBA00022803"/>
    </source>
</evidence>
<feature type="repeat" description="TPR" evidence="6">
    <location>
        <begin position="391"/>
        <end position="424"/>
    </location>
</feature>
<evidence type="ECO:0000256" key="5">
    <source>
        <dbReference type="ARBA" id="ARBA00038253"/>
    </source>
</evidence>
<dbReference type="InterPro" id="IPR011990">
    <property type="entry name" value="TPR-like_helical_dom_sf"/>
</dbReference>
<evidence type="ECO:0000256" key="6">
    <source>
        <dbReference type="PROSITE-ProRule" id="PRU00339"/>
    </source>
</evidence>
<dbReference type="Pfam" id="PF13176">
    <property type="entry name" value="TPR_7"/>
    <property type="match status" value="1"/>
</dbReference>
<dbReference type="GO" id="GO:0005737">
    <property type="term" value="C:cytoplasm"/>
    <property type="evidence" value="ECO:0007669"/>
    <property type="project" value="UniProtKB-SubCell"/>
</dbReference>
<comment type="subcellular location">
    <subcellularLocation>
        <location evidence="1">Cytoplasm</location>
    </subcellularLocation>
</comment>
<dbReference type="InterPro" id="IPR051476">
    <property type="entry name" value="Bac_ResReg_Asp_Phosphatase"/>
</dbReference>
<organism evidence="7 8">
    <name type="scientific">Phormidesmis priestleyi</name>
    <dbReference type="NCBI Taxonomy" id="268141"/>
    <lineage>
        <taxon>Bacteria</taxon>
        <taxon>Bacillati</taxon>
        <taxon>Cyanobacteriota</taxon>
        <taxon>Cyanophyceae</taxon>
        <taxon>Leptolyngbyales</taxon>
        <taxon>Leptolyngbyaceae</taxon>
        <taxon>Phormidesmis</taxon>
    </lineage>
</organism>
<evidence type="ECO:0000256" key="1">
    <source>
        <dbReference type="ARBA" id="ARBA00004496"/>
    </source>
</evidence>